<accession>A0A1G7T249</accession>
<sequence length="175" mass="19458">MVIACLGWGSLIWKPGDLPVTGDWFTDGPMFPIEFSRPSDGGELATVICMNAPPCRVLWARLDVHSIGEACEALRKREQIATERQDAIGVLVVGESPTGELAEWASARQLDAVIWTALPPRLGEREGQVPSIEDAIVYLDSLAGETREHALDYFKQVPEQIDTPYRREITKRLGW</sequence>
<protein>
    <submittedName>
        <fullName evidence="1">Uncharacterized protein</fullName>
    </submittedName>
</protein>
<dbReference type="OrthoDB" id="262743at2"/>
<evidence type="ECO:0000313" key="2">
    <source>
        <dbReference type="Proteomes" id="UP000243378"/>
    </source>
</evidence>
<organism evidence="1 2">
    <name type="scientific">Phytopseudomonas seleniipraecipitans</name>
    <dbReference type="NCBI Taxonomy" id="640205"/>
    <lineage>
        <taxon>Bacteria</taxon>
        <taxon>Pseudomonadati</taxon>
        <taxon>Pseudomonadota</taxon>
        <taxon>Gammaproteobacteria</taxon>
        <taxon>Pseudomonadales</taxon>
        <taxon>Pseudomonadaceae</taxon>
        <taxon>Phytopseudomonas</taxon>
    </lineage>
</organism>
<dbReference type="EMBL" id="FNBM01000009">
    <property type="protein sequence ID" value="SDG29321.1"/>
    <property type="molecule type" value="Genomic_DNA"/>
</dbReference>
<proteinExistence type="predicted"/>
<evidence type="ECO:0000313" key="1">
    <source>
        <dbReference type="EMBL" id="SDG29321.1"/>
    </source>
</evidence>
<dbReference type="Proteomes" id="UP000243378">
    <property type="component" value="Unassembled WGS sequence"/>
</dbReference>
<reference evidence="1 2" key="1">
    <citation type="submission" date="2016-10" db="EMBL/GenBank/DDBJ databases">
        <authorList>
            <person name="de Groot N.N."/>
        </authorList>
    </citation>
    <scope>NUCLEOTIDE SEQUENCE [LARGE SCALE GENOMIC DNA]</scope>
    <source>
        <strain evidence="1 2">LMG 25475</strain>
    </source>
</reference>
<dbReference type="RefSeq" id="WP_092370678.1">
    <property type="nucleotide sequence ID" value="NZ_FNBM01000009.1"/>
</dbReference>
<gene>
    <name evidence="1" type="ORF">SAMN05216381_3608</name>
</gene>
<dbReference type="AlphaFoldDB" id="A0A1G7T249"/>
<name>A0A1G7T249_9GAMM</name>